<feature type="domain" description="ParB-like N-terminal" evidence="3">
    <location>
        <begin position="26"/>
        <end position="117"/>
    </location>
</feature>
<organism evidence="4 5">
    <name type="scientific">Nocardioides soli</name>
    <dbReference type="NCBI Taxonomy" id="1036020"/>
    <lineage>
        <taxon>Bacteria</taxon>
        <taxon>Bacillati</taxon>
        <taxon>Actinomycetota</taxon>
        <taxon>Actinomycetes</taxon>
        <taxon>Propionibacteriales</taxon>
        <taxon>Nocardioidaceae</taxon>
        <taxon>Nocardioides</taxon>
    </lineage>
</organism>
<dbReference type="EMBL" id="JACHWR010000021">
    <property type="protein sequence ID" value="MBB3045740.1"/>
    <property type="molecule type" value="Genomic_DNA"/>
</dbReference>
<reference evidence="4 5" key="1">
    <citation type="submission" date="2020-08" db="EMBL/GenBank/DDBJ databases">
        <title>Sequencing the genomes of 1000 actinobacteria strains.</title>
        <authorList>
            <person name="Klenk H.-P."/>
        </authorList>
    </citation>
    <scope>NUCLEOTIDE SEQUENCE [LARGE SCALE GENOMIC DNA]</scope>
    <source>
        <strain evidence="4 5">DSM 105498</strain>
    </source>
</reference>
<protein>
    <submittedName>
        <fullName evidence="4">ParB family chromosome partitioning protein</fullName>
    </submittedName>
</protein>
<feature type="compositionally biased region" description="Acidic residues" evidence="2">
    <location>
        <begin position="341"/>
        <end position="351"/>
    </location>
</feature>
<feature type="coiled-coil region" evidence="1">
    <location>
        <begin position="197"/>
        <end position="234"/>
    </location>
</feature>
<dbReference type="RefSeq" id="WP_183595688.1">
    <property type="nucleotide sequence ID" value="NZ_JACHWR010000021.1"/>
</dbReference>
<dbReference type="AlphaFoldDB" id="A0A7W4Z5F1"/>
<dbReference type="SMART" id="SM00470">
    <property type="entry name" value="ParB"/>
    <property type="match status" value="1"/>
</dbReference>
<dbReference type="SUPFAM" id="SSF109709">
    <property type="entry name" value="KorB DNA-binding domain-like"/>
    <property type="match status" value="1"/>
</dbReference>
<dbReference type="InterPro" id="IPR050336">
    <property type="entry name" value="Chromosome_partition/occlusion"/>
</dbReference>
<dbReference type="InterPro" id="IPR036086">
    <property type="entry name" value="ParB/Sulfiredoxin_sf"/>
</dbReference>
<dbReference type="Proteomes" id="UP000589626">
    <property type="component" value="Unassembled WGS sequence"/>
</dbReference>
<dbReference type="Gene3D" id="1.10.10.2830">
    <property type="match status" value="1"/>
</dbReference>
<dbReference type="Pfam" id="PF02195">
    <property type="entry name" value="ParB_N"/>
    <property type="match status" value="1"/>
</dbReference>
<dbReference type="GO" id="GO:0007059">
    <property type="term" value="P:chromosome segregation"/>
    <property type="evidence" value="ECO:0007669"/>
    <property type="project" value="TreeGrafter"/>
</dbReference>
<gene>
    <name evidence="4" type="ORF">FHU40_005600</name>
</gene>
<feature type="compositionally biased region" description="Basic and acidic residues" evidence="2">
    <location>
        <begin position="352"/>
        <end position="362"/>
    </location>
</feature>
<sequence>MTDTIQAPADSAADEATEAVQSEEFLHLDPAAIIIGTNVRTDLRPDHKEFRKSIKERGVLEAVTVYRDEDGQYVLLRGQRRTVTAAEVGTPTGLIPARVVPQPADADRIGDQMVENIHRAGMREAEIVAGVEQLALLGVSAAQIAKRTSIDRPTVNAALAVTKADQSRNRLDSGDLTLEEAAIFAEFEHDPEAVERLENAKRWRRSLAHEAQRLRDEAAEREADAAEVERLRAEGLPILTAEEIEQADEVLRIERLVTEDGEPLAEDEWPNVPGARVHVVKEWVYPDDEYDEESEDGSDEESEDYEPAEPYQQYVPVWVVTDLAASGLRRRGGSGSSTADSSDEGENEEEAEAQREQQRQERRRVIANNKAWASAETVRREWLAGFVARKTAPKGAEALICEAVVTGHHSLSKAMDHRHPMLFTLFGVDVPTGFYYGAGPEECRKIATKASTPKAATMTTLAAVVAAWEATTGKHSWRNPSAWDARVLGALVEWGYQPSEVERILLGEEQPTTGEDASDAADDNADEASDSAA</sequence>
<feature type="compositionally biased region" description="Acidic residues" evidence="2">
    <location>
        <begin position="516"/>
        <end position="533"/>
    </location>
</feature>
<feature type="region of interest" description="Disordered" evidence="2">
    <location>
        <begin position="285"/>
        <end position="311"/>
    </location>
</feature>
<evidence type="ECO:0000259" key="3">
    <source>
        <dbReference type="SMART" id="SM00470"/>
    </source>
</evidence>
<feature type="region of interest" description="Disordered" evidence="2">
    <location>
        <begin position="504"/>
        <end position="533"/>
    </location>
</feature>
<dbReference type="Gene3D" id="3.90.1530.30">
    <property type="match status" value="1"/>
</dbReference>
<evidence type="ECO:0000313" key="4">
    <source>
        <dbReference type="EMBL" id="MBB3045740.1"/>
    </source>
</evidence>
<keyword evidence="5" id="KW-1185">Reference proteome</keyword>
<evidence type="ECO:0000256" key="1">
    <source>
        <dbReference type="SAM" id="Coils"/>
    </source>
</evidence>
<dbReference type="GO" id="GO:0005694">
    <property type="term" value="C:chromosome"/>
    <property type="evidence" value="ECO:0007669"/>
    <property type="project" value="TreeGrafter"/>
</dbReference>
<name>A0A7W4Z5F1_9ACTN</name>
<dbReference type="SUPFAM" id="SSF110849">
    <property type="entry name" value="ParB/Sulfiredoxin"/>
    <property type="match status" value="1"/>
</dbReference>
<keyword evidence="1" id="KW-0175">Coiled coil</keyword>
<dbReference type="InterPro" id="IPR003115">
    <property type="entry name" value="ParB_N"/>
</dbReference>
<dbReference type="PANTHER" id="PTHR33375:SF1">
    <property type="entry name" value="CHROMOSOME-PARTITIONING PROTEIN PARB-RELATED"/>
    <property type="match status" value="1"/>
</dbReference>
<feature type="region of interest" description="Disordered" evidence="2">
    <location>
        <begin position="328"/>
        <end position="362"/>
    </location>
</feature>
<accession>A0A7W4Z5F1</accession>
<proteinExistence type="predicted"/>
<dbReference type="PANTHER" id="PTHR33375">
    <property type="entry name" value="CHROMOSOME-PARTITIONING PROTEIN PARB-RELATED"/>
    <property type="match status" value="1"/>
</dbReference>
<feature type="compositionally biased region" description="Acidic residues" evidence="2">
    <location>
        <begin position="285"/>
        <end position="307"/>
    </location>
</feature>
<comment type="caution">
    <text evidence="4">The sequence shown here is derived from an EMBL/GenBank/DDBJ whole genome shotgun (WGS) entry which is preliminary data.</text>
</comment>
<evidence type="ECO:0000313" key="5">
    <source>
        <dbReference type="Proteomes" id="UP000589626"/>
    </source>
</evidence>
<evidence type="ECO:0000256" key="2">
    <source>
        <dbReference type="SAM" id="MobiDB-lite"/>
    </source>
</evidence>